<dbReference type="Pfam" id="PF01047">
    <property type="entry name" value="MarR"/>
    <property type="match status" value="1"/>
</dbReference>
<dbReference type="GO" id="GO:0003700">
    <property type="term" value="F:DNA-binding transcription factor activity"/>
    <property type="evidence" value="ECO:0007669"/>
    <property type="project" value="InterPro"/>
</dbReference>
<dbReference type="SMART" id="SM00347">
    <property type="entry name" value="HTH_MARR"/>
    <property type="match status" value="1"/>
</dbReference>
<evidence type="ECO:0000313" key="5">
    <source>
        <dbReference type="EMBL" id="GLW72740.1"/>
    </source>
</evidence>
<dbReference type="GO" id="GO:0006950">
    <property type="term" value="P:response to stress"/>
    <property type="evidence" value="ECO:0007669"/>
    <property type="project" value="TreeGrafter"/>
</dbReference>
<name>A0A9W6V546_9ACTN</name>
<dbReference type="PROSITE" id="PS01117">
    <property type="entry name" value="HTH_MARR_1"/>
    <property type="match status" value="1"/>
</dbReference>
<dbReference type="InterPro" id="IPR000835">
    <property type="entry name" value="HTH_MarR-typ"/>
</dbReference>
<evidence type="ECO:0000256" key="1">
    <source>
        <dbReference type="ARBA" id="ARBA00023015"/>
    </source>
</evidence>
<dbReference type="PANTHER" id="PTHR33164:SF103">
    <property type="entry name" value="REGULATORY PROTEIN MARR"/>
    <property type="match status" value="1"/>
</dbReference>
<proteinExistence type="predicted"/>
<dbReference type="Gene3D" id="1.10.10.10">
    <property type="entry name" value="Winged helix-like DNA-binding domain superfamily/Winged helix DNA-binding domain"/>
    <property type="match status" value="1"/>
</dbReference>
<dbReference type="GO" id="GO:0003677">
    <property type="term" value="F:DNA binding"/>
    <property type="evidence" value="ECO:0007669"/>
    <property type="project" value="UniProtKB-KW"/>
</dbReference>
<dbReference type="PROSITE" id="PS50995">
    <property type="entry name" value="HTH_MARR_2"/>
    <property type="match status" value="1"/>
</dbReference>
<keyword evidence="2" id="KW-0238">DNA-binding</keyword>
<dbReference type="InterPro" id="IPR039422">
    <property type="entry name" value="MarR/SlyA-like"/>
</dbReference>
<keyword evidence="1" id="KW-0805">Transcription regulation</keyword>
<dbReference type="EMBL" id="BSSA01000019">
    <property type="protein sequence ID" value="GLW72740.1"/>
    <property type="molecule type" value="Genomic_DNA"/>
</dbReference>
<evidence type="ECO:0000313" key="6">
    <source>
        <dbReference type="Proteomes" id="UP001165041"/>
    </source>
</evidence>
<reference evidence="5" key="1">
    <citation type="submission" date="2023-02" db="EMBL/GenBank/DDBJ databases">
        <title>Kitasatospora phosalacinea NBRC 14627.</title>
        <authorList>
            <person name="Ichikawa N."/>
            <person name="Sato H."/>
            <person name="Tonouchi N."/>
        </authorList>
    </citation>
    <scope>NUCLEOTIDE SEQUENCE</scope>
    <source>
        <strain evidence="5">NBRC 14627</strain>
    </source>
</reference>
<evidence type="ECO:0000256" key="2">
    <source>
        <dbReference type="ARBA" id="ARBA00023125"/>
    </source>
</evidence>
<dbReference type="PANTHER" id="PTHR33164">
    <property type="entry name" value="TRANSCRIPTIONAL REGULATOR, MARR FAMILY"/>
    <property type="match status" value="1"/>
</dbReference>
<comment type="caution">
    <text evidence="5">The sequence shown here is derived from an EMBL/GenBank/DDBJ whole genome shotgun (WGS) entry which is preliminary data.</text>
</comment>
<feature type="domain" description="HTH marR-type" evidence="4">
    <location>
        <begin position="1"/>
        <end position="144"/>
    </location>
</feature>
<dbReference type="Proteomes" id="UP001165041">
    <property type="component" value="Unassembled WGS sequence"/>
</dbReference>
<gene>
    <name evidence="5" type="ORF">Kpho02_50390</name>
</gene>
<dbReference type="InterPro" id="IPR036388">
    <property type="entry name" value="WH-like_DNA-bd_sf"/>
</dbReference>
<accession>A0A9W6V546</accession>
<organism evidence="5 6">
    <name type="scientific">Kitasatospora phosalacinea</name>
    <dbReference type="NCBI Taxonomy" id="2065"/>
    <lineage>
        <taxon>Bacteria</taxon>
        <taxon>Bacillati</taxon>
        <taxon>Actinomycetota</taxon>
        <taxon>Actinomycetes</taxon>
        <taxon>Kitasatosporales</taxon>
        <taxon>Streptomycetaceae</taxon>
        <taxon>Kitasatospora</taxon>
    </lineage>
</organism>
<dbReference type="RefSeq" id="WP_285738422.1">
    <property type="nucleotide sequence ID" value="NZ_BSSA01000019.1"/>
</dbReference>
<keyword evidence="3" id="KW-0804">Transcription</keyword>
<dbReference type="SUPFAM" id="SSF46785">
    <property type="entry name" value="Winged helix' DNA-binding domain"/>
    <property type="match status" value="1"/>
</dbReference>
<protein>
    <recommendedName>
        <fullName evidence="4">HTH marR-type domain-containing protein</fullName>
    </recommendedName>
</protein>
<sequence>MVLVPPLPNRADGAATVSSVVELLEVLWGGGRELEARPVSVSQLRVLYVLAESDGINLRTLSELLDSRPSSVSRLCDRLEAAGLVQRAASTTSRRELELHLTPTGLAFLADLRTAREQALAAVLDGMSPAERGALMAGLHAFRASAARRAAGSAEAVPAPLTA</sequence>
<evidence type="ECO:0000256" key="3">
    <source>
        <dbReference type="ARBA" id="ARBA00023163"/>
    </source>
</evidence>
<dbReference type="AlphaFoldDB" id="A0A9W6V546"/>
<evidence type="ECO:0000259" key="4">
    <source>
        <dbReference type="PROSITE" id="PS50995"/>
    </source>
</evidence>
<dbReference type="InterPro" id="IPR036390">
    <property type="entry name" value="WH_DNA-bd_sf"/>
</dbReference>
<dbReference type="InterPro" id="IPR023187">
    <property type="entry name" value="Tscrpt_reg_MarR-type_CS"/>
</dbReference>